<feature type="transmembrane region" description="Helical" evidence="1">
    <location>
        <begin position="85"/>
        <end position="104"/>
    </location>
</feature>
<dbReference type="EMBL" id="JBHULC010000009">
    <property type="protein sequence ID" value="MFD2521402.1"/>
    <property type="molecule type" value="Genomic_DNA"/>
</dbReference>
<reference evidence="3" key="1">
    <citation type="journal article" date="2019" name="Int. J. Syst. Evol. Microbiol.">
        <title>The Global Catalogue of Microorganisms (GCM) 10K type strain sequencing project: providing services to taxonomists for standard genome sequencing and annotation.</title>
        <authorList>
            <consortium name="The Broad Institute Genomics Platform"/>
            <consortium name="The Broad Institute Genome Sequencing Center for Infectious Disease"/>
            <person name="Wu L."/>
            <person name="Ma J."/>
        </authorList>
    </citation>
    <scope>NUCLEOTIDE SEQUENCE [LARGE SCALE GENOMIC DNA]</scope>
    <source>
        <strain evidence="3">KCTC 52344</strain>
    </source>
</reference>
<evidence type="ECO:0000313" key="3">
    <source>
        <dbReference type="Proteomes" id="UP001597510"/>
    </source>
</evidence>
<feature type="transmembrane region" description="Helical" evidence="1">
    <location>
        <begin position="58"/>
        <end position="79"/>
    </location>
</feature>
<keyword evidence="1" id="KW-1133">Transmembrane helix</keyword>
<comment type="caution">
    <text evidence="2">The sequence shown here is derived from an EMBL/GenBank/DDBJ whole genome shotgun (WGS) entry which is preliminary data.</text>
</comment>
<evidence type="ECO:0000313" key="2">
    <source>
        <dbReference type="EMBL" id="MFD2521402.1"/>
    </source>
</evidence>
<gene>
    <name evidence="2" type="ORF">ACFSR2_10930</name>
</gene>
<dbReference type="Pfam" id="PF06170">
    <property type="entry name" value="DUF983"/>
    <property type="match status" value="1"/>
</dbReference>
<evidence type="ECO:0000256" key="1">
    <source>
        <dbReference type="SAM" id="Phobius"/>
    </source>
</evidence>
<dbReference type="InterPro" id="IPR009325">
    <property type="entry name" value="DUF983"/>
</dbReference>
<accession>A0ABW5J7S1</accession>
<dbReference type="Proteomes" id="UP001597510">
    <property type="component" value="Unassembled WGS sequence"/>
</dbReference>
<protein>
    <submittedName>
        <fullName evidence="2">DUF983 domain-containing protein</fullName>
    </submittedName>
</protein>
<keyword evidence="3" id="KW-1185">Reference proteome</keyword>
<keyword evidence="1" id="KW-0472">Membrane</keyword>
<name>A0ABW5J7S1_9BACT</name>
<organism evidence="2 3">
    <name type="scientific">Emticicia soli</name>
    <dbReference type="NCBI Taxonomy" id="2027878"/>
    <lineage>
        <taxon>Bacteria</taxon>
        <taxon>Pseudomonadati</taxon>
        <taxon>Bacteroidota</taxon>
        <taxon>Cytophagia</taxon>
        <taxon>Cytophagales</taxon>
        <taxon>Leadbetterellaceae</taxon>
        <taxon>Emticicia</taxon>
    </lineage>
</organism>
<dbReference type="RefSeq" id="WP_340236934.1">
    <property type="nucleotide sequence ID" value="NZ_JBBEWC010000007.1"/>
</dbReference>
<proteinExistence type="predicted"/>
<keyword evidence="1" id="KW-0812">Transmembrane</keyword>
<sequence length="129" mass="15329">MNSVEAALKMKCPRCHEGEIFETKNPFALGKMTAMHKHCPECNLKYEKEVGFFYGAMYVSYAFNIALFVIATVAYYLYFEARVDWRLYIGAYLLLTFILFPIFYRLSRSLWLQFFNDYQPKYKQAVHSH</sequence>